<dbReference type="InterPro" id="IPR016181">
    <property type="entry name" value="Acyl_CoA_acyltransferase"/>
</dbReference>
<proteinExistence type="predicted"/>
<dbReference type="EC" id="2.3.-.-" evidence="2"/>
<name>A0ABV6MSF5_9PSEU</name>
<evidence type="ECO:0000313" key="2">
    <source>
        <dbReference type="EMBL" id="MFC0543107.1"/>
    </source>
</evidence>
<dbReference type="CDD" id="cd04301">
    <property type="entry name" value="NAT_SF"/>
    <property type="match status" value="1"/>
</dbReference>
<feature type="domain" description="N-acetyltransferase" evidence="1">
    <location>
        <begin position="1"/>
        <end position="157"/>
    </location>
</feature>
<evidence type="ECO:0000313" key="3">
    <source>
        <dbReference type="Proteomes" id="UP001589810"/>
    </source>
</evidence>
<organism evidence="2 3">
    <name type="scientific">Kutzneria chonburiensis</name>
    <dbReference type="NCBI Taxonomy" id="1483604"/>
    <lineage>
        <taxon>Bacteria</taxon>
        <taxon>Bacillati</taxon>
        <taxon>Actinomycetota</taxon>
        <taxon>Actinomycetes</taxon>
        <taxon>Pseudonocardiales</taxon>
        <taxon>Pseudonocardiaceae</taxon>
        <taxon>Kutzneria</taxon>
    </lineage>
</organism>
<sequence length="167" mass="17684">MLIRRETPADIDAIRAVTAAAFAPSTAEDRLVDELRADPGWLPALSLVAVDSSGAVIGHVLSTRAHVDASPVLGLGPLSVHPDHHRRGVGSALVHAALGAADALSEPLVALLGSPAYYHRFGFVLSDQFGIVPPVPEWQPHFQVRTLAAYTPALRGAFTYAEPFARV</sequence>
<comment type="caution">
    <text evidence="2">The sequence shown here is derived from an EMBL/GenBank/DDBJ whole genome shotgun (WGS) entry which is preliminary data.</text>
</comment>
<dbReference type="SUPFAM" id="SSF55729">
    <property type="entry name" value="Acyl-CoA N-acyltransferases (Nat)"/>
    <property type="match status" value="1"/>
</dbReference>
<dbReference type="Gene3D" id="3.40.630.30">
    <property type="match status" value="1"/>
</dbReference>
<reference evidence="2 3" key="1">
    <citation type="submission" date="2024-09" db="EMBL/GenBank/DDBJ databases">
        <authorList>
            <person name="Sun Q."/>
            <person name="Mori K."/>
        </authorList>
    </citation>
    <scope>NUCLEOTIDE SEQUENCE [LARGE SCALE GENOMIC DNA]</scope>
    <source>
        <strain evidence="2 3">TBRC 1432</strain>
    </source>
</reference>
<gene>
    <name evidence="2" type="ORF">ACFFH7_16525</name>
</gene>
<dbReference type="Proteomes" id="UP001589810">
    <property type="component" value="Unassembled WGS sequence"/>
</dbReference>
<keyword evidence="2" id="KW-0808">Transferase</keyword>
<dbReference type="EMBL" id="JBHLUD010000004">
    <property type="protein sequence ID" value="MFC0543107.1"/>
    <property type="molecule type" value="Genomic_DNA"/>
</dbReference>
<protein>
    <submittedName>
        <fullName evidence="2">GNAT family N-acetyltransferase</fullName>
        <ecNumber evidence="2">2.3.-.-</ecNumber>
    </submittedName>
</protein>
<dbReference type="InterPro" id="IPR000182">
    <property type="entry name" value="GNAT_dom"/>
</dbReference>
<dbReference type="GO" id="GO:0016746">
    <property type="term" value="F:acyltransferase activity"/>
    <property type="evidence" value="ECO:0007669"/>
    <property type="project" value="UniProtKB-KW"/>
</dbReference>
<dbReference type="PROSITE" id="PS51186">
    <property type="entry name" value="GNAT"/>
    <property type="match status" value="1"/>
</dbReference>
<dbReference type="Pfam" id="PF13527">
    <property type="entry name" value="Acetyltransf_9"/>
    <property type="match status" value="1"/>
</dbReference>
<keyword evidence="3" id="KW-1185">Reference proteome</keyword>
<accession>A0ABV6MSF5</accession>
<keyword evidence="2" id="KW-0012">Acyltransferase</keyword>
<dbReference type="RefSeq" id="WP_273941504.1">
    <property type="nucleotide sequence ID" value="NZ_CP097263.1"/>
</dbReference>
<evidence type="ECO:0000259" key="1">
    <source>
        <dbReference type="PROSITE" id="PS51186"/>
    </source>
</evidence>